<keyword evidence="6" id="KW-0418">Kinase</keyword>
<accession>A0AB33YZC8</accession>
<keyword evidence="4" id="KW-1133">Transmembrane helix</keyword>
<organism evidence="6 7">
    <name type="scientific">Cycloclasticus pugetii</name>
    <dbReference type="NCBI Taxonomy" id="34068"/>
    <lineage>
        <taxon>Bacteria</taxon>
        <taxon>Pseudomonadati</taxon>
        <taxon>Pseudomonadota</taxon>
        <taxon>Gammaproteobacteria</taxon>
        <taxon>Thiotrichales</taxon>
        <taxon>Piscirickettsiaceae</taxon>
        <taxon>Cycloclasticus</taxon>
    </lineage>
</organism>
<keyword evidence="6" id="KW-0808">Transferase</keyword>
<dbReference type="InterPro" id="IPR003661">
    <property type="entry name" value="HisK_dim/P_dom"/>
</dbReference>
<dbReference type="Proteomes" id="UP000015462">
    <property type="component" value="Unassembled WGS sequence"/>
</dbReference>
<dbReference type="InterPro" id="IPR036890">
    <property type="entry name" value="HATPase_C_sf"/>
</dbReference>
<dbReference type="RefSeq" id="WP_016391002.1">
    <property type="nucleotide sequence ID" value="NZ_KE646811.1"/>
</dbReference>
<dbReference type="EMBL" id="ASHL01000012">
    <property type="protein sequence ID" value="EPD12313.1"/>
    <property type="molecule type" value="Genomic_DNA"/>
</dbReference>
<keyword evidence="4" id="KW-0812">Transmembrane</keyword>
<comment type="caution">
    <text evidence="6">The sequence shown here is derived from an EMBL/GenBank/DDBJ whole genome shotgun (WGS) entry which is preliminary data.</text>
</comment>
<dbReference type="Gene3D" id="1.10.287.130">
    <property type="match status" value="1"/>
</dbReference>
<dbReference type="Pfam" id="PF00512">
    <property type="entry name" value="HisKA"/>
    <property type="match status" value="1"/>
</dbReference>
<sequence length="543" mass="59975">MHSAPKQSEFVKTCPFGSGFYLPAEQAWRTLKVFHAYQLVLSSAFFTLFASHTGPSIFGQSNPGLFQAVSLTYFALTLFSTVFIRKPYIAYTRQVQFKIIADIIFLTFLMHASGGITSGLGVLLAVSVAAGGLLAGGQCTLVFAAIATFAVLGEQLYADLTGIFAKTAYTYGGVLSASFFTISILALVLAKRVEKSEQIAQLQSREIDELIHLNDYIIKHLQSGIIVVDHHNKVRLANDAAKTLIEHPITIGAALSDISPECWQLFTRWLRDPNQSSADIAASAHSPRTKLRFSQLHNLADNAYIIFLDDLSTIELQVQQEKLASLGRLTASIAHEIRNPLGAISHAGELLSESTSIKKEDLRLLDIIHNHTNRVNSIVKSILQLSRQEDSRIETIKLDKWIADFDKEFMEQFGLQTSPIQINIAQNVKTIQFDNNHLKQIIDNLCSNALKYGQLVDKQQIIYMQIGISPINQQVYISITDAGKGMDETTAEQIFEPFFTTSPSGTGLGLYISSQLAELNHAKLSYQANPNGGSCFTLLFKHS</sequence>
<name>A0AB33YZC8_9GAMM</name>
<protein>
    <recommendedName>
        <fullName evidence="2">histidine kinase</fullName>
        <ecNumber evidence="2">2.7.13.3</ecNumber>
    </recommendedName>
</protein>
<dbReference type="Gene3D" id="3.30.565.10">
    <property type="entry name" value="Histidine kinase-like ATPase, C-terminal domain"/>
    <property type="match status" value="1"/>
</dbReference>
<dbReference type="InterPro" id="IPR036097">
    <property type="entry name" value="HisK_dim/P_sf"/>
</dbReference>
<evidence type="ECO:0000313" key="7">
    <source>
        <dbReference type="Proteomes" id="UP000015462"/>
    </source>
</evidence>
<evidence type="ECO:0000256" key="1">
    <source>
        <dbReference type="ARBA" id="ARBA00000085"/>
    </source>
</evidence>
<dbReference type="PANTHER" id="PTHR43065:SF52">
    <property type="entry name" value="SENSOR PROTEIN KINASE PILS"/>
    <property type="match status" value="1"/>
</dbReference>
<feature type="transmembrane region" description="Helical" evidence="4">
    <location>
        <begin position="39"/>
        <end position="58"/>
    </location>
</feature>
<dbReference type="SMART" id="SM00388">
    <property type="entry name" value="HisKA"/>
    <property type="match status" value="1"/>
</dbReference>
<dbReference type="PROSITE" id="PS50109">
    <property type="entry name" value="HIS_KIN"/>
    <property type="match status" value="1"/>
</dbReference>
<feature type="transmembrane region" description="Helical" evidence="4">
    <location>
        <begin position="64"/>
        <end position="84"/>
    </location>
</feature>
<reference evidence="6 7" key="1">
    <citation type="journal article" date="2013" name="Genome Announc.">
        <title>Genome Sequence of the Pyrene- and Fluoranthene-Degrading Bacterium Cycloclasticus sp. Strain PY97M.</title>
        <authorList>
            <person name="Cui Z."/>
            <person name="Xu G."/>
            <person name="Li Q."/>
            <person name="Gao W."/>
            <person name="Zheng L."/>
        </authorList>
    </citation>
    <scope>NUCLEOTIDE SEQUENCE [LARGE SCALE GENOMIC DNA]</scope>
    <source>
        <strain evidence="6 7">PY97M</strain>
    </source>
</reference>
<gene>
    <name evidence="6" type="ORF">L196_10934</name>
</gene>
<evidence type="ECO:0000259" key="5">
    <source>
        <dbReference type="PROSITE" id="PS50109"/>
    </source>
</evidence>
<dbReference type="InterPro" id="IPR004358">
    <property type="entry name" value="Sig_transdc_His_kin-like_C"/>
</dbReference>
<evidence type="ECO:0000256" key="3">
    <source>
        <dbReference type="ARBA" id="ARBA00022553"/>
    </source>
</evidence>
<dbReference type="PANTHER" id="PTHR43065">
    <property type="entry name" value="SENSOR HISTIDINE KINASE"/>
    <property type="match status" value="1"/>
</dbReference>
<feature type="domain" description="Histidine kinase" evidence="5">
    <location>
        <begin position="332"/>
        <end position="543"/>
    </location>
</feature>
<feature type="transmembrane region" description="Helical" evidence="4">
    <location>
        <begin position="135"/>
        <end position="157"/>
    </location>
</feature>
<keyword evidence="3" id="KW-0597">Phosphoprotein</keyword>
<dbReference type="CDD" id="cd00082">
    <property type="entry name" value="HisKA"/>
    <property type="match status" value="1"/>
</dbReference>
<keyword evidence="7" id="KW-1185">Reference proteome</keyword>
<dbReference type="InterPro" id="IPR005467">
    <property type="entry name" value="His_kinase_dom"/>
</dbReference>
<dbReference type="SMART" id="SM00387">
    <property type="entry name" value="HATPase_c"/>
    <property type="match status" value="1"/>
</dbReference>
<keyword evidence="4" id="KW-0472">Membrane</keyword>
<evidence type="ECO:0000313" key="6">
    <source>
        <dbReference type="EMBL" id="EPD12313.1"/>
    </source>
</evidence>
<evidence type="ECO:0000256" key="2">
    <source>
        <dbReference type="ARBA" id="ARBA00012438"/>
    </source>
</evidence>
<dbReference type="PRINTS" id="PR00344">
    <property type="entry name" value="BCTRLSENSOR"/>
</dbReference>
<feature type="transmembrane region" description="Helical" evidence="4">
    <location>
        <begin position="104"/>
        <end position="129"/>
    </location>
</feature>
<dbReference type="SUPFAM" id="SSF47384">
    <property type="entry name" value="Homodimeric domain of signal transducing histidine kinase"/>
    <property type="match status" value="1"/>
</dbReference>
<dbReference type="EC" id="2.7.13.3" evidence="2"/>
<comment type="catalytic activity">
    <reaction evidence="1">
        <text>ATP + protein L-histidine = ADP + protein N-phospho-L-histidine.</text>
        <dbReference type="EC" id="2.7.13.3"/>
    </reaction>
</comment>
<dbReference type="AlphaFoldDB" id="A0AB33YZC8"/>
<dbReference type="GO" id="GO:0000155">
    <property type="term" value="F:phosphorelay sensor kinase activity"/>
    <property type="evidence" value="ECO:0007669"/>
    <property type="project" value="InterPro"/>
</dbReference>
<dbReference type="Pfam" id="PF25323">
    <property type="entry name" value="6TM_PilS"/>
    <property type="match status" value="1"/>
</dbReference>
<feature type="transmembrane region" description="Helical" evidence="4">
    <location>
        <begin position="169"/>
        <end position="190"/>
    </location>
</feature>
<evidence type="ECO:0000256" key="4">
    <source>
        <dbReference type="SAM" id="Phobius"/>
    </source>
</evidence>
<dbReference type="SUPFAM" id="SSF55874">
    <property type="entry name" value="ATPase domain of HSP90 chaperone/DNA topoisomerase II/histidine kinase"/>
    <property type="match status" value="1"/>
</dbReference>
<dbReference type="Pfam" id="PF02518">
    <property type="entry name" value="HATPase_c"/>
    <property type="match status" value="1"/>
</dbReference>
<dbReference type="InterPro" id="IPR003594">
    <property type="entry name" value="HATPase_dom"/>
</dbReference>
<proteinExistence type="predicted"/>